<accession>Q1LPG9</accession>
<dbReference type="KEGG" id="rme:Rmet_1071"/>
<sequence length="94" mass="11289">MLWPLAVRKKKLLLPPLTRLLRLLLLRLKLRLRLLLRLLTLRLRLLLRLTLRLRLLTLRLRLPSSNRIRPIKKPTFGSAFFISRIFLTPHSRGR</sequence>
<dbReference type="HOGENOM" id="CLU_2384046_0_0_4"/>
<dbReference type="Proteomes" id="UP000002429">
    <property type="component" value="Chromosome"/>
</dbReference>
<dbReference type="EMBL" id="CP000352">
    <property type="protein sequence ID" value="ABF07957.1"/>
    <property type="molecule type" value="Genomic_DNA"/>
</dbReference>
<protein>
    <submittedName>
        <fullName evidence="1">Uncharacterized protein</fullName>
    </submittedName>
</protein>
<keyword evidence="2" id="KW-1185">Reference proteome</keyword>
<proteinExistence type="predicted"/>
<name>Q1LPG9_CUPMC</name>
<reference evidence="2" key="1">
    <citation type="journal article" date="2010" name="PLoS ONE">
        <title>The complete genome sequence of Cupriavidus metallidurans strain CH34, a master survivalist in harsh and anthropogenic environments.</title>
        <authorList>
            <person name="Janssen P.J."/>
            <person name="Van Houdt R."/>
            <person name="Moors H."/>
            <person name="Monsieurs P."/>
            <person name="Morin N."/>
            <person name="Michaux A."/>
            <person name="Benotmane M.A."/>
            <person name="Leys N."/>
            <person name="Vallaeys T."/>
            <person name="Lapidus A."/>
            <person name="Monchy S."/>
            <person name="Medigue C."/>
            <person name="Taghavi S."/>
            <person name="McCorkle S."/>
            <person name="Dunn J."/>
            <person name="van der Lelie D."/>
            <person name="Mergeay M."/>
        </authorList>
    </citation>
    <scope>NUCLEOTIDE SEQUENCE [LARGE SCALE GENOMIC DNA]</scope>
    <source>
        <strain evidence="2">ATCC 43123 / DSM 2839 / NBRC 102507 / CH34</strain>
    </source>
</reference>
<dbReference type="AlphaFoldDB" id="Q1LPG9"/>
<dbReference type="STRING" id="266264.Rmet_1071"/>
<gene>
    <name evidence="1" type="ordered locus">Rmet_1071</name>
</gene>
<organism evidence="1 2">
    <name type="scientific">Cupriavidus metallidurans (strain ATCC 43123 / DSM 2839 / NBRC 102507 / CH34)</name>
    <name type="common">Ralstonia metallidurans</name>
    <dbReference type="NCBI Taxonomy" id="266264"/>
    <lineage>
        <taxon>Bacteria</taxon>
        <taxon>Pseudomonadati</taxon>
        <taxon>Pseudomonadota</taxon>
        <taxon>Betaproteobacteria</taxon>
        <taxon>Burkholderiales</taxon>
        <taxon>Burkholderiaceae</taxon>
        <taxon>Cupriavidus</taxon>
    </lineage>
</organism>
<evidence type="ECO:0000313" key="1">
    <source>
        <dbReference type="EMBL" id="ABF07957.1"/>
    </source>
</evidence>
<evidence type="ECO:0000313" key="2">
    <source>
        <dbReference type="Proteomes" id="UP000002429"/>
    </source>
</evidence>